<accession>A0A7X3MMW4</accession>
<dbReference type="EMBL" id="WUQX01000003">
    <property type="protein sequence ID" value="MXP79205.1"/>
    <property type="molecule type" value="Genomic_DNA"/>
</dbReference>
<dbReference type="Proteomes" id="UP000460412">
    <property type="component" value="Unassembled WGS sequence"/>
</dbReference>
<evidence type="ECO:0000313" key="4">
    <source>
        <dbReference type="Proteomes" id="UP000460412"/>
    </source>
</evidence>
<comment type="caution">
    <text evidence="3">The sequence shown here is derived from an EMBL/GenBank/DDBJ whole genome shotgun (WGS) entry which is preliminary data.</text>
</comment>
<evidence type="ECO:0000256" key="2">
    <source>
        <dbReference type="SAM" id="Phobius"/>
    </source>
</evidence>
<dbReference type="AlphaFoldDB" id="A0A7X3MMW4"/>
<organism evidence="3 4">
    <name type="scientific">Sporofaciens musculi</name>
    <dbReference type="NCBI Taxonomy" id="2681861"/>
    <lineage>
        <taxon>Bacteria</taxon>
        <taxon>Bacillati</taxon>
        <taxon>Bacillota</taxon>
        <taxon>Clostridia</taxon>
        <taxon>Lachnospirales</taxon>
        <taxon>Lachnospiraceae</taxon>
        <taxon>Sporofaciens</taxon>
    </lineage>
</organism>
<evidence type="ECO:0000313" key="3">
    <source>
        <dbReference type="EMBL" id="MXP79205.1"/>
    </source>
</evidence>
<sequence length="554" mass="62595">MQEQMEKLYILCGLSSEASDDICGALQETARAKGFETVCVSRYRKEGIRQYVSEHPEFRLLVLQEAMQSSYPYTAEELAELMDDYNLNIVISLRKSHRANTYMKVLYTAGILNALYEEDATAENIMERILYPRTRRECREYYQISTAADAMRSLEIVDEDRMKGYLSYVEETKDEEEIIKKYHYVANSLKIIENIYLVEHFSERVKDTLGSDEMYRQVTGVKEKKRRHWPFKKNQELPPNLKVLRQPEKEIYPRAPSAAKEKEIPRAKEHEVADMIDEDISDLLGFSADEKDFPTGVLEALPKEEDAEEKGAFSKAERRRLSFRAIAFGIALIFLATVILFGFFLYSEHQSKETGIPVISRYSEESGKKDMKAAGTDEAGHAADQAVKKRERQEKKQDTKTADRNLKDITTEKTDKGHETQEQTAQTAAAGRSGQVPVSTETYNPVQDQQVVSAPQAAAGEGQTYSVDIAENGQPSVPEQQEPPAVSYQGKIVTGAEAIQIAYAKEAEGVSLYLQTREDGEGIFCADVIAQMVDGTCSYLIQESGTEQISFIQQ</sequence>
<gene>
    <name evidence="3" type="ORF">GN277_29050</name>
</gene>
<dbReference type="RefSeq" id="WP_159757949.1">
    <property type="nucleotide sequence ID" value="NZ_WUQX01000003.1"/>
</dbReference>
<keyword evidence="2" id="KW-0812">Transmembrane</keyword>
<keyword evidence="2" id="KW-1133">Transmembrane helix</keyword>
<keyword evidence="2" id="KW-0472">Membrane</keyword>
<reference evidence="3 4" key="1">
    <citation type="submission" date="2019-12" db="EMBL/GenBank/DDBJ databases">
        <title>Sporaefaciens musculi gen. nov., sp. nov., a novel bacterium isolated from the caecum of an obese mouse.</title>
        <authorList>
            <person name="Rasmussen T.S."/>
            <person name="Streidl T."/>
            <person name="Hitch T.C.A."/>
            <person name="Wortmann E."/>
            <person name="Deptula P."/>
            <person name="Hansen M."/>
            <person name="Nielsen D.S."/>
            <person name="Clavel T."/>
            <person name="Vogensen F.K."/>
        </authorList>
    </citation>
    <scope>NUCLEOTIDE SEQUENCE [LARGE SCALE GENOMIC DNA]</scope>
    <source>
        <strain evidence="3 4">WCA-9-b2</strain>
        <plasmid evidence="3">unnamed</plasmid>
    </source>
</reference>
<feature type="transmembrane region" description="Helical" evidence="2">
    <location>
        <begin position="325"/>
        <end position="346"/>
    </location>
</feature>
<protein>
    <submittedName>
        <fullName evidence="3">Uncharacterized protein</fullName>
    </submittedName>
</protein>
<proteinExistence type="predicted"/>
<keyword evidence="3" id="KW-0614">Plasmid</keyword>
<name>A0A7X3MMW4_9FIRM</name>
<evidence type="ECO:0000256" key="1">
    <source>
        <dbReference type="SAM" id="MobiDB-lite"/>
    </source>
</evidence>
<keyword evidence="4" id="KW-1185">Reference proteome</keyword>
<geneLocation type="plasmid" evidence="3">
    <name>unnamed</name>
</geneLocation>
<feature type="compositionally biased region" description="Basic and acidic residues" evidence="1">
    <location>
        <begin position="378"/>
        <end position="421"/>
    </location>
</feature>
<feature type="region of interest" description="Disordered" evidence="1">
    <location>
        <begin position="367"/>
        <end position="440"/>
    </location>
</feature>